<sequence length="69" mass="8231">MTRPGTQNYAPIRDKIKVQYHLAQATHHLAAAMRSVMWDSKERQHLQDMLSQLGMFTRKNSHKQWKRLK</sequence>
<dbReference type="EMBL" id="MG324353">
    <property type="protein sequence ID" value="ATW62900.1"/>
    <property type="molecule type" value="Genomic_DNA"/>
</dbReference>
<evidence type="ECO:0000313" key="1">
    <source>
        <dbReference type="EMBL" id="ATW62900.1"/>
    </source>
</evidence>
<reference evidence="1 2" key="1">
    <citation type="submission" date="2017-10" db="EMBL/GenBank/DDBJ databases">
        <title>Complete nucleotide sequences and annotations of phi673 and phi674, two new lytic phages of Corynebacterium glutamicum ATCC 13032.</title>
        <authorList>
            <person name="Yomantas Y.A.V."/>
            <person name="Abalakina E.G."/>
            <person name="Lobanova J.S."/>
            <person name="Mamontov V.A."/>
            <person name="Stoynova N.V."/>
            <person name="Mashko S.V."/>
        </authorList>
    </citation>
    <scope>NUCLEOTIDE SEQUENCE [LARGE SCALE GENOMIC DNA]</scope>
</reference>
<dbReference type="OrthoDB" id="36491at10239"/>
<accession>A0A2H4PIU0</accession>
<dbReference type="Proteomes" id="UP000241893">
    <property type="component" value="Segment"/>
</dbReference>
<keyword evidence="2" id="KW-1185">Reference proteome</keyword>
<name>A0A2H4PIU0_9CAUD</name>
<evidence type="ECO:0000313" key="2">
    <source>
        <dbReference type="Proteomes" id="UP000241893"/>
    </source>
</evidence>
<organism evidence="1 2">
    <name type="scientific">Corynebacterium phage phi673</name>
    <dbReference type="NCBI Taxonomy" id="2052821"/>
    <lineage>
        <taxon>Viruses</taxon>
        <taxon>Duplodnaviria</taxon>
        <taxon>Heunggongvirae</taxon>
        <taxon>Uroviricota</taxon>
        <taxon>Caudoviricetes</taxon>
        <taxon>Ikedavirus</taxon>
        <taxon>Ikedavirus phi673</taxon>
    </lineage>
</organism>
<gene>
    <name evidence="1" type="ORF">phi673_gp38</name>
</gene>
<protein>
    <submittedName>
        <fullName evidence="1">Uncharacterized protein</fullName>
    </submittedName>
</protein>
<proteinExistence type="predicted"/>